<keyword evidence="5" id="KW-0378">Hydrolase</keyword>
<evidence type="ECO:0000256" key="2">
    <source>
        <dbReference type="ARBA" id="ARBA00006654"/>
    </source>
</evidence>
<reference evidence="7" key="3">
    <citation type="submission" date="2025-09" db="UniProtKB">
        <authorList>
            <consortium name="Ensembl"/>
        </authorList>
    </citation>
    <scope>IDENTIFICATION</scope>
    <source>
        <strain evidence="7">breed Abyssinian</strain>
    </source>
</reference>
<evidence type="ECO:0000313" key="8">
    <source>
        <dbReference type="Proteomes" id="UP000823872"/>
    </source>
</evidence>
<dbReference type="PANTHER" id="PTHR11575">
    <property type="entry name" value="5'-NUCLEOTIDASE-RELATED"/>
    <property type="match status" value="1"/>
</dbReference>
<name>A0ABI7XWH0_FELCA</name>
<dbReference type="Proteomes" id="UP000823872">
    <property type="component" value="Chromosome B2"/>
</dbReference>
<dbReference type="Ensembl" id="ENSFCTT00005038408.1">
    <property type="protein sequence ID" value="ENSFCTP00005026875.1"/>
    <property type="gene ID" value="ENSFCTG00005013484.1"/>
</dbReference>
<evidence type="ECO:0000259" key="6">
    <source>
        <dbReference type="Pfam" id="PF02872"/>
    </source>
</evidence>
<evidence type="ECO:0000313" key="7">
    <source>
        <dbReference type="Ensembl" id="ENSFCTP00005026875.1"/>
    </source>
</evidence>
<dbReference type="InterPro" id="IPR036907">
    <property type="entry name" value="5'-Nucleotdase_C_sf"/>
</dbReference>
<dbReference type="InterPro" id="IPR006146">
    <property type="entry name" value="5'-Nucleotdase_CS"/>
</dbReference>
<dbReference type="PRINTS" id="PR01607">
    <property type="entry name" value="APYRASEFAMLY"/>
</dbReference>
<dbReference type="InterPro" id="IPR008334">
    <property type="entry name" value="5'-Nucleotdase_C"/>
</dbReference>
<comment type="catalytic activity">
    <reaction evidence="1">
        <text>a ribonucleoside 5'-phosphate + H2O = a ribonucleoside + phosphate</text>
        <dbReference type="Rhea" id="RHEA:12484"/>
        <dbReference type="ChEBI" id="CHEBI:15377"/>
        <dbReference type="ChEBI" id="CHEBI:18254"/>
        <dbReference type="ChEBI" id="CHEBI:43474"/>
        <dbReference type="ChEBI" id="CHEBI:58043"/>
        <dbReference type="EC" id="3.1.3.5"/>
    </reaction>
</comment>
<proteinExistence type="inferred from homology"/>
<feature type="domain" description="5'-Nucleotidase C-terminal" evidence="6">
    <location>
        <begin position="136"/>
        <end position="255"/>
    </location>
</feature>
<protein>
    <recommendedName>
        <fullName evidence="3">5'-nucleotidase</fullName>
        <ecNumber evidence="3">3.1.3.5</ecNumber>
    </recommendedName>
    <alternativeName>
        <fullName evidence="4">Ecto-5'-nucleotidase</fullName>
    </alternativeName>
</protein>
<evidence type="ECO:0000256" key="1">
    <source>
        <dbReference type="ARBA" id="ARBA00000815"/>
    </source>
</evidence>
<gene>
    <name evidence="7" type="primary">NT5E</name>
</gene>
<keyword evidence="5" id="KW-0547">Nucleotide-binding</keyword>
<keyword evidence="8" id="KW-1185">Reference proteome</keyword>
<dbReference type="SUPFAM" id="SSF55816">
    <property type="entry name" value="5'-nucleotidase (syn. UDP-sugar hydrolase), C-terminal domain"/>
    <property type="match status" value="1"/>
</dbReference>
<dbReference type="PANTHER" id="PTHR11575:SF24">
    <property type="entry name" value="5'-NUCLEOTIDASE"/>
    <property type="match status" value="1"/>
</dbReference>
<dbReference type="GeneTree" id="ENSGT00530000063775"/>
<comment type="similarity">
    <text evidence="2 5">Belongs to the 5'-nucleotidase family.</text>
</comment>
<evidence type="ECO:0000256" key="4">
    <source>
        <dbReference type="ARBA" id="ARBA00029793"/>
    </source>
</evidence>
<dbReference type="InterPro" id="IPR006179">
    <property type="entry name" value="5_nucleotidase/apyrase"/>
</dbReference>
<evidence type="ECO:0000256" key="5">
    <source>
        <dbReference type="RuleBase" id="RU362119"/>
    </source>
</evidence>
<dbReference type="InterPro" id="IPR029052">
    <property type="entry name" value="Metallo-depent_PP-like"/>
</dbReference>
<evidence type="ECO:0000256" key="3">
    <source>
        <dbReference type="ARBA" id="ARBA00012643"/>
    </source>
</evidence>
<dbReference type="Gene3D" id="3.60.21.10">
    <property type="match status" value="1"/>
</dbReference>
<reference evidence="7" key="2">
    <citation type="submission" date="2025-08" db="UniProtKB">
        <authorList>
            <consortium name="Ensembl"/>
        </authorList>
    </citation>
    <scope>IDENTIFICATION</scope>
    <source>
        <strain evidence="7">breed Abyssinian</strain>
    </source>
</reference>
<dbReference type="PROSITE" id="PS00786">
    <property type="entry name" value="5_NUCLEOTIDASE_2"/>
    <property type="match status" value="1"/>
</dbReference>
<dbReference type="EC" id="3.1.3.5" evidence="3"/>
<sequence>MNALRYDAMALGNHEFDNGVEGLIDPLLKEARFPILSANIKAKGPLASQISGLYLPYKILPVGDEVVGIVGYTSKETPYLSNPGGNLVFEDEITALQPEVDKLKTLNVNKIIALGHSGFEMDKLIAQKVKGVDIVVGGHSNTFLYTGTITWENLAAVLPFGGTFDLVQLKGSTLKAAFEHSVYRYGQSTGEFLQVGGIHVVYDLSRKPGDRVVKLDVLCTQCRVPSYEPLRMDEIYKVILPSFLANGGDGFRMIKDEALRHDSGDQDINVVSGYILKMKVIYPAVEGRIKFSAGSHCRGSFSLTFLSFLAVSIVLYQ</sequence>
<accession>A0ABI7XWH0</accession>
<dbReference type="Pfam" id="PF02872">
    <property type="entry name" value="5_nucleotid_C"/>
    <property type="match status" value="1"/>
</dbReference>
<dbReference type="SUPFAM" id="SSF56300">
    <property type="entry name" value="Metallo-dependent phosphatases"/>
    <property type="match status" value="1"/>
</dbReference>
<reference evidence="7 8" key="1">
    <citation type="submission" date="2021-02" db="EMBL/GenBank/DDBJ databases">
        <title>Safari Cat Assemblies.</title>
        <authorList>
            <person name="Bredemeyer K.R."/>
            <person name="Murphy W.J."/>
        </authorList>
    </citation>
    <scope>NUCLEOTIDE SEQUENCE [LARGE SCALE GENOMIC DNA]</scope>
</reference>
<organism evidence="7 8">
    <name type="scientific">Felis catus</name>
    <name type="common">Cat</name>
    <name type="synonym">Felis silvestris catus</name>
    <dbReference type="NCBI Taxonomy" id="9685"/>
    <lineage>
        <taxon>Eukaryota</taxon>
        <taxon>Metazoa</taxon>
        <taxon>Chordata</taxon>
        <taxon>Craniata</taxon>
        <taxon>Vertebrata</taxon>
        <taxon>Euteleostomi</taxon>
        <taxon>Mammalia</taxon>
        <taxon>Eutheria</taxon>
        <taxon>Laurasiatheria</taxon>
        <taxon>Carnivora</taxon>
        <taxon>Feliformia</taxon>
        <taxon>Felidae</taxon>
        <taxon>Felinae</taxon>
        <taxon>Felis</taxon>
    </lineage>
</organism>